<reference evidence="1" key="1">
    <citation type="submission" date="2023-10" db="EMBL/GenBank/DDBJ databases">
        <authorList>
            <person name="Rodriguez Cubillos JULIANA M."/>
            <person name="De Vega J."/>
        </authorList>
    </citation>
    <scope>NUCLEOTIDE SEQUENCE</scope>
</reference>
<evidence type="ECO:0000313" key="2">
    <source>
        <dbReference type="Proteomes" id="UP001177021"/>
    </source>
</evidence>
<dbReference type="Proteomes" id="UP001177021">
    <property type="component" value="Unassembled WGS sequence"/>
</dbReference>
<evidence type="ECO:0000313" key="1">
    <source>
        <dbReference type="EMBL" id="CAJ2634185.1"/>
    </source>
</evidence>
<gene>
    <name evidence="1" type="ORF">MILVUS5_LOCUS5156</name>
</gene>
<proteinExistence type="predicted"/>
<sequence length="420" mass="49529">MKMEETKEVAVTTSNKVRNYLPPEIIFFILSKLPLKSLKKFECVCKSWAALFQNSYFMTIYRNNFISNSNHYDDTYLVLQNGVGRERYYHGEYRFEFYLLPGQRFEDRIKIDWPTPFQVDDCGIYIMGMVSINGILCLNQGYGRRLVLWNPTTREFKVIPRSPLVYVPPHRHPRHTLHGFGYDHVTDDYKVIRFVDSFLMFDENEEIVNEDRSSYEIFWEIYSLKSDSWRKLDVNIPNRYYYTLNRRIGVYTNGVCHWWARTNNSPNFEECLVSFDFSNEVLITTPMPSYLDVSIPLNLNRSLYLDDTFRFVERQLVLLNESIALISTDSETATIHISILGEFGVRESWTKLFTIPCLPVIRYFIGVGNLSNIVFFKTNDYKLACIDLNTKMIEELDFKVKQYAFVGKYKKNFLPIGGMN</sequence>
<accession>A0ACB0IQD0</accession>
<name>A0ACB0IQD0_TRIPR</name>
<keyword evidence="2" id="KW-1185">Reference proteome</keyword>
<dbReference type="EMBL" id="CASHSV030000002">
    <property type="protein sequence ID" value="CAJ2634185.1"/>
    <property type="molecule type" value="Genomic_DNA"/>
</dbReference>
<organism evidence="1 2">
    <name type="scientific">Trifolium pratense</name>
    <name type="common">Red clover</name>
    <dbReference type="NCBI Taxonomy" id="57577"/>
    <lineage>
        <taxon>Eukaryota</taxon>
        <taxon>Viridiplantae</taxon>
        <taxon>Streptophyta</taxon>
        <taxon>Embryophyta</taxon>
        <taxon>Tracheophyta</taxon>
        <taxon>Spermatophyta</taxon>
        <taxon>Magnoliopsida</taxon>
        <taxon>eudicotyledons</taxon>
        <taxon>Gunneridae</taxon>
        <taxon>Pentapetalae</taxon>
        <taxon>rosids</taxon>
        <taxon>fabids</taxon>
        <taxon>Fabales</taxon>
        <taxon>Fabaceae</taxon>
        <taxon>Papilionoideae</taxon>
        <taxon>50 kb inversion clade</taxon>
        <taxon>NPAAA clade</taxon>
        <taxon>Hologalegina</taxon>
        <taxon>IRL clade</taxon>
        <taxon>Trifolieae</taxon>
        <taxon>Trifolium</taxon>
    </lineage>
</organism>
<comment type="caution">
    <text evidence="1">The sequence shown here is derived from an EMBL/GenBank/DDBJ whole genome shotgun (WGS) entry which is preliminary data.</text>
</comment>
<protein>
    <submittedName>
        <fullName evidence="1">Uncharacterized protein</fullName>
    </submittedName>
</protein>